<dbReference type="GO" id="GO:0003677">
    <property type="term" value="F:DNA binding"/>
    <property type="evidence" value="ECO:0007669"/>
    <property type="project" value="UniProtKB-UniRule"/>
</dbReference>
<evidence type="ECO:0000256" key="5">
    <source>
        <dbReference type="PROSITE-ProRule" id="PRU00201"/>
    </source>
</evidence>
<evidence type="ECO:0000256" key="6">
    <source>
        <dbReference type="SAM" id="MobiDB-lite"/>
    </source>
</evidence>
<dbReference type="Pfam" id="PF00907">
    <property type="entry name" value="T-box"/>
    <property type="match status" value="1"/>
</dbReference>
<accession>A0A5B7IR83</accession>
<organism evidence="8 9">
    <name type="scientific">Portunus trituberculatus</name>
    <name type="common">Swimming crab</name>
    <name type="synonym">Neptunus trituberculatus</name>
    <dbReference type="NCBI Taxonomy" id="210409"/>
    <lineage>
        <taxon>Eukaryota</taxon>
        <taxon>Metazoa</taxon>
        <taxon>Ecdysozoa</taxon>
        <taxon>Arthropoda</taxon>
        <taxon>Crustacea</taxon>
        <taxon>Multicrustacea</taxon>
        <taxon>Malacostraca</taxon>
        <taxon>Eumalacostraca</taxon>
        <taxon>Eucarida</taxon>
        <taxon>Decapoda</taxon>
        <taxon>Pleocyemata</taxon>
        <taxon>Brachyura</taxon>
        <taxon>Eubrachyura</taxon>
        <taxon>Portunoidea</taxon>
        <taxon>Portunidae</taxon>
        <taxon>Portuninae</taxon>
        <taxon>Portunus</taxon>
    </lineage>
</organism>
<comment type="subcellular location">
    <subcellularLocation>
        <location evidence="5">Nucleus</location>
    </subcellularLocation>
</comment>
<keyword evidence="1" id="KW-0805">Transcription regulation</keyword>
<dbReference type="SUPFAM" id="SSF49417">
    <property type="entry name" value="p53-like transcription factors"/>
    <property type="match status" value="1"/>
</dbReference>
<dbReference type="InterPro" id="IPR046360">
    <property type="entry name" value="T-box_DNA-bd"/>
</dbReference>
<evidence type="ECO:0000256" key="4">
    <source>
        <dbReference type="ARBA" id="ARBA00023242"/>
    </source>
</evidence>
<dbReference type="GO" id="GO:0006357">
    <property type="term" value="P:regulation of transcription by RNA polymerase II"/>
    <property type="evidence" value="ECO:0007669"/>
    <property type="project" value="UniProtKB-ARBA"/>
</dbReference>
<evidence type="ECO:0000313" key="9">
    <source>
        <dbReference type="Proteomes" id="UP000324222"/>
    </source>
</evidence>
<evidence type="ECO:0000259" key="7">
    <source>
        <dbReference type="PROSITE" id="PS50252"/>
    </source>
</evidence>
<dbReference type="AlphaFoldDB" id="A0A5B7IR83"/>
<dbReference type="Gene3D" id="2.60.40.820">
    <property type="entry name" value="Transcription factor, T-box"/>
    <property type="match status" value="1"/>
</dbReference>
<keyword evidence="3" id="KW-0804">Transcription</keyword>
<dbReference type="EMBL" id="VSRR010076518">
    <property type="protein sequence ID" value="MPC88071.1"/>
    <property type="molecule type" value="Genomic_DNA"/>
</dbReference>
<dbReference type="OrthoDB" id="7442607at2759"/>
<evidence type="ECO:0000313" key="8">
    <source>
        <dbReference type="EMBL" id="MPC88071.1"/>
    </source>
</evidence>
<sequence>MVLMGLKNTETLVPQQLLSCNTITASSRSTCLLSAGKGRDDYGVGGGLDYPHPPQSACGDVLLSKAPRSPHSPLKDHKEETSLSLSGSEKGSPHLQEGGGSVPKKPLHARLVNVSATLEMKSLWDEFNELGTEMIVTKAGRYVCVCVCVCVCVYVCKS</sequence>
<evidence type="ECO:0000256" key="2">
    <source>
        <dbReference type="ARBA" id="ARBA00023125"/>
    </source>
</evidence>
<feature type="region of interest" description="Disordered" evidence="6">
    <location>
        <begin position="61"/>
        <end position="104"/>
    </location>
</feature>
<comment type="caution">
    <text evidence="5">Lacks conserved residue(s) required for the propagation of feature annotation.</text>
</comment>
<dbReference type="Proteomes" id="UP000324222">
    <property type="component" value="Unassembled WGS sequence"/>
</dbReference>
<comment type="caution">
    <text evidence="8">The sequence shown here is derived from an EMBL/GenBank/DDBJ whole genome shotgun (WGS) entry which is preliminary data.</text>
</comment>
<dbReference type="GO" id="GO:0005634">
    <property type="term" value="C:nucleus"/>
    <property type="evidence" value="ECO:0007669"/>
    <property type="project" value="UniProtKB-SubCell"/>
</dbReference>
<dbReference type="GO" id="GO:0003700">
    <property type="term" value="F:DNA-binding transcription factor activity"/>
    <property type="evidence" value="ECO:0007669"/>
    <property type="project" value="InterPro"/>
</dbReference>
<dbReference type="InterPro" id="IPR008967">
    <property type="entry name" value="p53-like_TF_DNA-bd_sf"/>
</dbReference>
<name>A0A5B7IR83_PORTR</name>
<evidence type="ECO:0000256" key="1">
    <source>
        <dbReference type="ARBA" id="ARBA00023015"/>
    </source>
</evidence>
<evidence type="ECO:0000256" key="3">
    <source>
        <dbReference type="ARBA" id="ARBA00023163"/>
    </source>
</evidence>
<gene>
    <name evidence="8" type="primary">tbx1</name>
    <name evidence="8" type="ORF">E2C01_082961</name>
</gene>
<dbReference type="InterPro" id="IPR036960">
    <property type="entry name" value="T-box_sf"/>
</dbReference>
<keyword evidence="2 5" id="KW-0238">DNA-binding</keyword>
<dbReference type="PROSITE" id="PS50252">
    <property type="entry name" value="TBOX_3"/>
    <property type="match status" value="1"/>
</dbReference>
<reference evidence="8 9" key="1">
    <citation type="submission" date="2019-05" db="EMBL/GenBank/DDBJ databases">
        <title>Another draft genome of Portunus trituberculatus and its Hox gene families provides insights of decapod evolution.</title>
        <authorList>
            <person name="Jeong J.-H."/>
            <person name="Song I."/>
            <person name="Kim S."/>
            <person name="Choi T."/>
            <person name="Kim D."/>
            <person name="Ryu S."/>
            <person name="Kim W."/>
        </authorList>
    </citation>
    <scope>NUCLEOTIDE SEQUENCE [LARGE SCALE GENOMIC DNA]</scope>
    <source>
        <tissue evidence="8">Muscle</tissue>
    </source>
</reference>
<proteinExistence type="predicted"/>
<keyword evidence="9" id="KW-1185">Reference proteome</keyword>
<feature type="domain" description="T-box" evidence="7">
    <location>
        <begin position="118"/>
        <end position="143"/>
    </location>
</feature>
<keyword evidence="4 5" id="KW-0539">Nucleus</keyword>
<protein>
    <submittedName>
        <fullName evidence="8">T-box transcription factor TBX1</fullName>
    </submittedName>
</protein>
<dbReference type="GO" id="GO:0045893">
    <property type="term" value="P:positive regulation of DNA-templated transcription"/>
    <property type="evidence" value="ECO:0007669"/>
    <property type="project" value="InterPro"/>
</dbReference>